<accession>A0A2K9V582</accession>
<protein>
    <submittedName>
        <fullName evidence="1">Uncharacterized protein</fullName>
    </submittedName>
</protein>
<evidence type="ECO:0000313" key="2">
    <source>
        <dbReference type="Proteomes" id="UP000241743"/>
    </source>
</evidence>
<reference evidence="1 2" key="1">
    <citation type="submission" date="2017-12" db="EMBL/GenBank/DDBJ databases">
        <title>Lactobacillus phages that infect wine-derived L. plantarum strains.</title>
        <authorList>
            <person name="Kyrkou I."/>
            <person name="Hestbjerg Hansen L."/>
        </authorList>
    </citation>
    <scope>NUCLEOTIDE SEQUENCE [LARGE SCALE GENOMIC DNA]</scope>
</reference>
<name>A0A2K9V582_9CAUD</name>
<sequence>MKKFKKVVDELKNTCYIKTIKMKAKRKDL</sequence>
<organism evidence="1 2">
    <name type="scientific">Lactobacillus phage Satyr</name>
    <dbReference type="NCBI Taxonomy" id="2070201"/>
    <lineage>
        <taxon>Viruses</taxon>
        <taxon>Duplodnaviria</taxon>
        <taxon>Heunggongvirae</taxon>
        <taxon>Uroviricota</taxon>
        <taxon>Caudoviricetes</taxon>
        <taxon>Tybeckvirinae</taxon>
        <taxon>Maenadvirus</taxon>
        <taxon>Maenadvirus satyr</taxon>
    </lineage>
</organism>
<dbReference type="RefSeq" id="YP_009797674.1">
    <property type="nucleotide sequence ID" value="NC_047918.1"/>
</dbReference>
<dbReference type="EMBL" id="MG744354">
    <property type="protein sequence ID" value="AUV57263.1"/>
    <property type="molecule type" value="Genomic_DNA"/>
</dbReference>
<proteinExistence type="predicted"/>
<keyword evidence="2" id="KW-1185">Reference proteome</keyword>
<dbReference type="GeneID" id="54988097"/>
<dbReference type="KEGG" id="vg:54988097"/>
<dbReference type="Proteomes" id="UP000241743">
    <property type="component" value="Segment"/>
</dbReference>
<evidence type="ECO:0000313" key="1">
    <source>
        <dbReference type="EMBL" id="AUV57263.1"/>
    </source>
</evidence>